<dbReference type="EMBL" id="OU895878">
    <property type="protein sequence ID" value="CAG9803419.1"/>
    <property type="molecule type" value="Genomic_DNA"/>
</dbReference>
<protein>
    <recommendedName>
        <fullName evidence="2">Coiled-coil protein 142 C-terminal domain-containing protein</fullName>
    </recommendedName>
</protein>
<name>A0A9N9WRJ8_9DIPT</name>
<keyword evidence="4" id="KW-1185">Reference proteome</keyword>
<dbReference type="InterPro" id="IPR055350">
    <property type="entry name" value="CCDC142_C"/>
</dbReference>
<sequence>MSSNISKWFPKVSQQQTNDKVFKETRNIERELKMLGNKFTTNINFNLLDYYAFQTLLEKGNIYFQDSCMSQYKLYRIGSSSSDKNVERSSYKGLLKRKSMLIRTNLRRRHFQLLYIISKTIKRLLFNGIFEAAFHLCSLYNNIIILTNQHMKSSSGSMIISNTYTAILSNPKRMDVSSILQLVTKYRTESCCSKLISCLLANSRADLQYDDDESDTSSLLVFHALTKELSQLEEFNMQQQQLQMLHQQQKRHQQEKAEREIRLCSIAQKPATMPASTNDDPAIDFFDNLTGGNGKNVNGNINDMETHVDEKNIIDGEDGELLIELIRAEEIFIAHIIVKCLKFCPSAFEGDITKHEVMKLIEKSSRFLWTHITGTLENFVLWWNHTLPLACRSIGCAKHLREWLLAHAEAPEPIQTTLKSLGEILTIHVVGCLWDKQFRRCLILANLHPEQKFERNSEFYCHDVKYTGTTCGYFWIELFRSLVSITNSCDRAGTIASELPITEQIPVIHRLDHSIHTMRLYVATIAKKLCSDWNMKTFFKVVHNDMNLCLEQLNDLRLPALVSSTTDIHISVNVALREKLVSEVKINRDKAKKTTNECINNVFANVCHETSLATLKLYFPPLKIWRVNHLKPTHNEYIDVYLDIIYKPVIESTKDIEILNLALKIIGEALLEHIYERRIKFSICGAINLMKDFDGIAAWILTKTCNELPETYRDKLSRHEVLKVLEGVGKILLRQPDEIISMFPSKPKSEKGSTDDDDERPPLPPEMYINQQKWLELRATRRSALISCLCNNINIVS</sequence>
<evidence type="ECO:0000313" key="3">
    <source>
        <dbReference type="EMBL" id="CAG9803419.1"/>
    </source>
</evidence>
<gene>
    <name evidence="3" type="ORF">CHIRRI_LOCUS6319</name>
</gene>
<dbReference type="Pfam" id="PF14923">
    <property type="entry name" value="CCDC142"/>
    <property type="match status" value="1"/>
</dbReference>
<dbReference type="AlphaFoldDB" id="A0A9N9WRJ8"/>
<reference evidence="3" key="1">
    <citation type="submission" date="2022-01" db="EMBL/GenBank/DDBJ databases">
        <authorList>
            <person name="King R."/>
        </authorList>
    </citation>
    <scope>NUCLEOTIDE SEQUENCE</scope>
</reference>
<dbReference type="InterPro" id="IPR026700">
    <property type="entry name" value="CCDC142"/>
</dbReference>
<dbReference type="Proteomes" id="UP001153620">
    <property type="component" value="Chromosome 2"/>
</dbReference>
<organism evidence="3 4">
    <name type="scientific">Chironomus riparius</name>
    <dbReference type="NCBI Taxonomy" id="315576"/>
    <lineage>
        <taxon>Eukaryota</taxon>
        <taxon>Metazoa</taxon>
        <taxon>Ecdysozoa</taxon>
        <taxon>Arthropoda</taxon>
        <taxon>Hexapoda</taxon>
        <taxon>Insecta</taxon>
        <taxon>Pterygota</taxon>
        <taxon>Neoptera</taxon>
        <taxon>Endopterygota</taxon>
        <taxon>Diptera</taxon>
        <taxon>Nematocera</taxon>
        <taxon>Chironomoidea</taxon>
        <taxon>Chironomidae</taxon>
        <taxon>Chironominae</taxon>
        <taxon>Chironomus</taxon>
    </lineage>
</organism>
<evidence type="ECO:0000256" key="1">
    <source>
        <dbReference type="SAM" id="MobiDB-lite"/>
    </source>
</evidence>
<feature type="region of interest" description="Disordered" evidence="1">
    <location>
        <begin position="742"/>
        <end position="766"/>
    </location>
</feature>
<proteinExistence type="predicted"/>
<evidence type="ECO:0000313" key="4">
    <source>
        <dbReference type="Proteomes" id="UP001153620"/>
    </source>
</evidence>
<accession>A0A9N9WRJ8</accession>
<feature type="domain" description="Coiled-coil protein 142 C-terminal" evidence="2">
    <location>
        <begin position="368"/>
        <end position="737"/>
    </location>
</feature>
<dbReference type="OrthoDB" id="6579237at2759"/>
<reference evidence="3" key="2">
    <citation type="submission" date="2022-10" db="EMBL/GenBank/DDBJ databases">
        <authorList>
            <consortium name="ENA_rothamsted_submissions"/>
            <consortium name="culmorum"/>
            <person name="King R."/>
        </authorList>
    </citation>
    <scope>NUCLEOTIDE SEQUENCE</scope>
</reference>
<evidence type="ECO:0000259" key="2">
    <source>
        <dbReference type="Pfam" id="PF14923"/>
    </source>
</evidence>
<dbReference type="PANTHER" id="PTHR21436">
    <property type="entry name" value="COILED-COIL DOMAIN-CONTAINING PROTEIN 142"/>
    <property type="match status" value="1"/>
</dbReference>
<dbReference type="PANTHER" id="PTHR21436:SF2">
    <property type="entry name" value="COILED-COIL DOMAIN-CONTAINING PROTEIN 142"/>
    <property type="match status" value="1"/>
</dbReference>